<evidence type="ECO:0000313" key="3">
    <source>
        <dbReference type="Proteomes" id="UP000485058"/>
    </source>
</evidence>
<feature type="region of interest" description="Disordered" evidence="1">
    <location>
        <begin position="42"/>
        <end position="67"/>
    </location>
</feature>
<feature type="region of interest" description="Disordered" evidence="1">
    <location>
        <begin position="230"/>
        <end position="269"/>
    </location>
</feature>
<sequence length="511" mass="53006">MCPREGQQYLFRGASGEAGPVGLVVVACLDGSLSAWTWEPGPGCPGRRAAPDTPGAEPGGPDPGSNPGSGSLWLVQMACWWWLHMWMAVWWDWTASLAIRTRNTQRDKTWHAGGAGAACAVLSAASLAALLTYCAEEEPGLNTAAGLAGLVCAAIAVQLLSPPSPVAGQTETVHCPAAPTSVMPATPCSRPAPLATPTTPPDKACQPASCEGPTLLSQPVAAAPLLQPATAGPTLGMEEGAPSLATHQAGSAEPDTPGQLPAAPGPPLESPGQLLAAVLVVTHSGQLSCLSCAGGEQLWQVQVGHGPISCAPCCWLHQGASMASAADTAPARAPCIGRILPGRVVTFLRAPVGSMRHARSHDQAAEQSGCRTGNPVLAGGQTTSLYVDSYNLQLCVLELCSNAAAIAPVHHVCLQHHIVRVWCMIRHLWALEGLGHAIKAAQTLVRWAAFEDQHGIYLITEYAARVGAQKHLVLKAASTSTLLMGKGLVAGDRHTSPSHARHLLPRCWPVV</sequence>
<proteinExistence type="predicted"/>
<reference evidence="2 3" key="1">
    <citation type="submission" date="2020-02" db="EMBL/GenBank/DDBJ databases">
        <title>Draft genome sequence of Haematococcus lacustris strain NIES-144.</title>
        <authorList>
            <person name="Morimoto D."/>
            <person name="Nakagawa S."/>
            <person name="Yoshida T."/>
            <person name="Sawayama S."/>
        </authorList>
    </citation>
    <scope>NUCLEOTIDE SEQUENCE [LARGE SCALE GENOMIC DNA]</scope>
    <source>
        <strain evidence="2 3">NIES-144</strain>
    </source>
</reference>
<evidence type="ECO:0000256" key="1">
    <source>
        <dbReference type="SAM" id="MobiDB-lite"/>
    </source>
</evidence>
<dbReference type="AlphaFoldDB" id="A0A699ZYB0"/>
<comment type="caution">
    <text evidence="2">The sequence shown here is derived from an EMBL/GenBank/DDBJ whole genome shotgun (WGS) entry which is preliminary data.</text>
</comment>
<protein>
    <submittedName>
        <fullName evidence="2">Uncharacterized protein</fullName>
    </submittedName>
</protein>
<feature type="region of interest" description="Disordered" evidence="1">
    <location>
        <begin position="189"/>
        <end position="210"/>
    </location>
</feature>
<organism evidence="2 3">
    <name type="scientific">Haematococcus lacustris</name>
    <name type="common">Green alga</name>
    <name type="synonym">Haematococcus pluvialis</name>
    <dbReference type="NCBI Taxonomy" id="44745"/>
    <lineage>
        <taxon>Eukaryota</taxon>
        <taxon>Viridiplantae</taxon>
        <taxon>Chlorophyta</taxon>
        <taxon>core chlorophytes</taxon>
        <taxon>Chlorophyceae</taxon>
        <taxon>CS clade</taxon>
        <taxon>Chlamydomonadales</taxon>
        <taxon>Haematococcaceae</taxon>
        <taxon>Haematococcus</taxon>
    </lineage>
</organism>
<dbReference type="EMBL" id="BLLF01002234">
    <property type="protein sequence ID" value="GFH23278.1"/>
    <property type="molecule type" value="Genomic_DNA"/>
</dbReference>
<dbReference type="Proteomes" id="UP000485058">
    <property type="component" value="Unassembled WGS sequence"/>
</dbReference>
<gene>
    <name evidence="2" type="ORF">HaLaN_20869</name>
</gene>
<dbReference type="PROSITE" id="PS51257">
    <property type="entry name" value="PROKAR_LIPOPROTEIN"/>
    <property type="match status" value="1"/>
</dbReference>
<accession>A0A699ZYB0</accession>
<keyword evidence="3" id="KW-1185">Reference proteome</keyword>
<evidence type="ECO:0000313" key="2">
    <source>
        <dbReference type="EMBL" id="GFH23278.1"/>
    </source>
</evidence>
<name>A0A699ZYB0_HAELA</name>